<proteinExistence type="predicted"/>
<gene>
    <name evidence="4" type="ORF">PHPALM_28579</name>
</gene>
<evidence type="ECO:0000313" key="4">
    <source>
        <dbReference type="EMBL" id="POM62286.1"/>
    </source>
</evidence>
<comment type="caution">
    <text evidence="4">The sequence shown here is derived from an EMBL/GenBank/DDBJ whole genome shotgun (WGS) entry which is preliminary data.</text>
</comment>
<dbReference type="Pfam" id="PF00089">
    <property type="entry name" value="Trypsin"/>
    <property type="match status" value="1"/>
</dbReference>
<evidence type="ECO:0000313" key="5">
    <source>
        <dbReference type="Proteomes" id="UP000237271"/>
    </source>
</evidence>
<keyword evidence="4" id="KW-0378">Hydrolase</keyword>
<dbReference type="InterPro" id="IPR043504">
    <property type="entry name" value="Peptidase_S1_PA_chymotrypsin"/>
</dbReference>
<dbReference type="AlphaFoldDB" id="A0A2P4X9R7"/>
<dbReference type="InterPro" id="IPR051487">
    <property type="entry name" value="Ser/Thr_Proteases_Immune/Dev"/>
</dbReference>
<keyword evidence="1" id="KW-0843">Virulence</keyword>
<evidence type="ECO:0000256" key="2">
    <source>
        <dbReference type="ARBA" id="ARBA00023157"/>
    </source>
</evidence>
<keyword evidence="4" id="KW-0645">Protease</keyword>
<dbReference type="InterPro" id="IPR001254">
    <property type="entry name" value="Trypsin_dom"/>
</dbReference>
<evidence type="ECO:0000259" key="3">
    <source>
        <dbReference type="PROSITE" id="PS50240"/>
    </source>
</evidence>
<dbReference type="InterPro" id="IPR009003">
    <property type="entry name" value="Peptidase_S1_PA"/>
</dbReference>
<name>A0A2P4X9R7_9STRA</name>
<organism evidence="4 5">
    <name type="scientific">Phytophthora palmivora</name>
    <dbReference type="NCBI Taxonomy" id="4796"/>
    <lineage>
        <taxon>Eukaryota</taxon>
        <taxon>Sar</taxon>
        <taxon>Stramenopiles</taxon>
        <taxon>Oomycota</taxon>
        <taxon>Peronosporomycetes</taxon>
        <taxon>Peronosporales</taxon>
        <taxon>Peronosporaceae</taxon>
        <taxon>Phytophthora</taxon>
    </lineage>
</organism>
<evidence type="ECO:0000256" key="1">
    <source>
        <dbReference type="ARBA" id="ARBA00023026"/>
    </source>
</evidence>
<dbReference type="PANTHER" id="PTHR24256">
    <property type="entry name" value="TRYPTASE-RELATED"/>
    <property type="match status" value="1"/>
</dbReference>
<reference evidence="4 5" key="1">
    <citation type="journal article" date="2017" name="Genome Biol. Evol.">
        <title>Phytophthora megakarya and P. palmivora, closely related causal agents of cacao black pod rot, underwent increases in genome sizes and gene numbers by different mechanisms.</title>
        <authorList>
            <person name="Ali S.S."/>
            <person name="Shao J."/>
            <person name="Lary D.J."/>
            <person name="Kronmiller B."/>
            <person name="Shen D."/>
            <person name="Strem M.D."/>
            <person name="Amoako-Attah I."/>
            <person name="Akrofi A.Y."/>
            <person name="Begoude B.A."/>
            <person name="Ten Hoopen G.M."/>
            <person name="Coulibaly K."/>
            <person name="Kebe B.I."/>
            <person name="Melnick R.L."/>
            <person name="Guiltinan M.J."/>
            <person name="Tyler B.M."/>
            <person name="Meinhardt L.W."/>
            <person name="Bailey B.A."/>
        </authorList>
    </citation>
    <scope>NUCLEOTIDE SEQUENCE [LARGE SCALE GENOMIC DNA]</scope>
    <source>
        <strain evidence="5">sbr112.9</strain>
    </source>
</reference>
<dbReference type="SUPFAM" id="SSF50494">
    <property type="entry name" value="Trypsin-like serine proteases"/>
    <property type="match status" value="1"/>
</dbReference>
<accession>A0A2P4X9R7</accession>
<protein>
    <submittedName>
        <fullName evidence="4">Serine protease trypsin-like protein</fullName>
    </submittedName>
</protein>
<dbReference type="Proteomes" id="UP000237271">
    <property type="component" value="Unassembled WGS sequence"/>
</dbReference>
<dbReference type="Gene3D" id="2.40.10.10">
    <property type="entry name" value="Trypsin-like serine proteases"/>
    <property type="match status" value="1"/>
</dbReference>
<dbReference type="EMBL" id="NCKW01015611">
    <property type="protein sequence ID" value="POM62286.1"/>
    <property type="molecule type" value="Genomic_DNA"/>
</dbReference>
<dbReference type="GO" id="GO:0004252">
    <property type="term" value="F:serine-type endopeptidase activity"/>
    <property type="evidence" value="ECO:0007669"/>
    <property type="project" value="InterPro"/>
</dbReference>
<dbReference type="OrthoDB" id="126896at2759"/>
<dbReference type="SMART" id="SM00020">
    <property type="entry name" value="Tryp_SPc"/>
    <property type="match status" value="1"/>
</dbReference>
<keyword evidence="5" id="KW-1185">Reference proteome</keyword>
<sequence length="181" mass="20060">MTRDIRWAAVGAQSFNRTYDGEKIKVKTMLTHPNSTTWTNDFMVLELEKPSSVVPVALAAADDSDNQPGQWGDYIGWKFTQQTDTSPPKWDDRLQSAKVKIMKNHEWLDASNLNAGGLENEDPCQGNFGSPLVVEKFGQDVVVGLVAYIEDCNFADVPAIFTRVSGARAWIESATKNVCFA</sequence>
<feature type="domain" description="Peptidase S1" evidence="3">
    <location>
        <begin position="10"/>
        <end position="176"/>
    </location>
</feature>
<dbReference type="GO" id="GO:0006508">
    <property type="term" value="P:proteolysis"/>
    <property type="evidence" value="ECO:0007669"/>
    <property type="project" value="UniProtKB-KW"/>
</dbReference>
<keyword evidence="2" id="KW-1015">Disulfide bond</keyword>
<dbReference type="PROSITE" id="PS50240">
    <property type="entry name" value="TRYPSIN_DOM"/>
    <property type="match status" value="1"/>
</dbReference>